<keyword evidence="2" id="KW-0238">DNA-binding</keyword>
<dbReference type="GO" id="GO:0003700">
    <property type="term" value="F:DNA-binding transcription factor activity"/>
    <property type="evidence" value="ECO:0007669"/>
    <property type="project" value="InterPro"/>
</dbReference>
<dbReference type="EMBL" id="HBNS01045028">
    <property type="protein sequence ID" value="CAE4644967.1"/>
    <property type="molecule type" value="Transcribed_RNA"/>
</dbReference>
<proteinExistence type="inferred from homology"/>
<dbReference type="Pfam" id="PF00447">
    <property type="entry name" value="HSF_DNA-bind"/>
    <property type="match status" value="1"/>
</dbReference>
<dbReference type="SMART" id="SM00415">
    <property type="entry name" value="HSF"/>
    <property type="match status" value="1"/>
</dbReference>
<dbReference type="GO" id="GO:0005634">
    <property type="term" value="C:nucleus"/>
    <property type="evidence" value="ECO:0007669"/>
    <property type="project" value="UniProtKB-SubCell"/>
</dbReference>
<dbReference type="GO" id="GO:0043565">
    <property type="term" value="F:sequence-specific DNA binding"/>
    <property type="evidence" value="ECO:0007669"/>
    <property type="project" value="InterPro"/>
</dbReference>
<evidence type="ECO:0000256" key="2">
    <source>
        <dbReference type="ARBA" id="ARBA00023125"/>
    </source>
</evidence>
<reference evidence="6" key="1">
    <citation type="submission" date="2021-01" db="EMBL/GenBank/DDBJ databases">
        <authorList>
            <person name="Corre E."/>
            <person name="Pelletier E."/>
            <person name="Niang G."/>
            <person name="Scheremetjew M."/>
            <person name="Finn R."/>
            <person name="Kale V."/>
            <person name="Holt S."/>
            <person name="Cochrane G."/>
            <person name="Meng A."/>
            <person name="Brown T."/>
            <person name="Cohen L."/>
        </authorList>
    </citation>
    <scope>NUCLEOTIDE SEQUENCE</scope>
    <source>
        <strain evidence="6">GSO104</strain>
    </source>
</reference>
<name>A0A7S4SHJ4_9STRA</name>
<dbReference type="PANTHER" id="PTHR10015:SF206">
    <property type="entry name" value="HSF-TYPE DNA-BINDING DOMAIN-CONTAINING PROTEIN"/>
    <property type="match status" value="1"/>
</dbReference>
<keyword evidence="3" id="KW-0539">Nucleus</keyword>
<accession>A0A7S4SHJ4</accession>
<feature type="domain" description="HSF-type DNA-binding" evidence="5">
    <location>
        <begin position="374"/>
        <end position="469"/>
    </location>
</feature>
<organism evidence="6">
    <name type="scientific">Ditylum brightwellii</name>
    <dbReference type="NCBI Taxonomy" id="49249"/>
    <lineage>
        <taxon>Eukaryota</taxon>
        <taxon>Sar</taxon>
        <taxon>Stramenopiles</taxon>
        <taxon>Ochrophyta</taxon>
        <taxon>Bacillariophyta</taxon>
        <taxon>Mediophyceae</taxon>
        <taxon>Lithodesmiophycidae</taxon>
        <taxon>Lithodesmiales</taxon>
        <taxon>Lithodesmiaceae</taxon>
        <taxon>Ditylum</taxon>
    </lineage>
</organism>
<sequence length="542" mass="61392">MANNMPIPRTTSLGGLDKPFFQPPYLVANPVLSTGQESTGHCKTLSILQQANNCNSTGASIPGNIENVPLFLHKLGNLRKQQDQLKQRHQCASLGPGQKTQEIMSQDTQEIKLSPLQYSETLSHIQSMMIQRHFTRQYTTLQVVQSHKHQVPRREITGALSNRGTHESKAHNVSVAEQAPMPSFSAEGRKETNWDKGDFLPCSFFEKGSDPIHHALSKNINMLAYAPINRSIIRNNQFCFESNTDHMVESKFDRLLRAAVTIEDENKQDMDLLESQESDTDFLIKDSNLQFRNARSSPSASASSNMSLNIGQELLPVSVQSESVVLAKKQQYKRRKSHEMIKIHSCNTRLNKKAKKSSEKYKRKLNTCSCEPKIAQTFPQKLMDVLMNGPEDDNVVAWLPDGKSFVILDPDEFVSKRLPYAFKKCKYSSFTQKLNRWGFVRMASGTGVGCFHHQLFQKGRIDLCLMMLPVRGKDKAQIKKAEERLERKRKFFTENKEEVIRISLSESSEPRDAEKPPSLVGLDKFVKKSLGSHHTIEATIKS</sequence>
<dbReference type="InterPro" id="IPR036390">
    <property type="entry name" value="WH_DNA-bd_sf"/>
</dbReference>
<comment type="similarity">
    <text evidence="4">Belongs to the HSF family.</text>
</comment>
<dbReference type="SUPFAM" id="SSF46785">
    <property type="entry name" value="Winged helix' DNA-binding domain"/>
    <property type="match status" value="1"/>
</dbReference>
<comment type="subcellular location">
    <subcellularLocation>
        <location evidence="1">Nucleus</location>
    </subcellularLocation>
</comment>
<evidence type="ECO:0000259" key="5">
    <source>
        <dbReference type="SMART" id="SM00415"/>
    </source>
</evidence>
<dbReference type="Gene3D" id="1.10.10.10">
    <property type="entry name" value="Winged helix-like DNA-binding domain superfamily/Winged helix DNA-binding domain"/>
    <property type="match status" value="1"/>
</dbReference>
<dbReference type="PANTHER" id="PTHR10015">
    <property type="entry name" value="HEAT SHOCK TRANSCRIPTION FACTOR"/>
    <property type="match status" value="1"/>
</dbReference>
<evidence type="ECO:0000256" key="3">
    <source>
        <dbReference type="ARBA" id="ARBA00023242"/>
    </source>
</evidence>
<dbReference type="AlphaFoldDB" id="A0A7S4SHJ4"/>
<dbReference type="InterPro" id="IPR036388">
    <property type="entry name" value="WH-like_DNA-bd_sf"/>
</dbReference>
<evidence type="ECO:0000256" key="4">
    <source>
        <dbReference type="RuleBase" id="RU004020"/>
    </source>
</evidence>
<protein>
    <recommendedName>
        <fullName evidence="5">HSF-type DNA-binding domain-containing protein</fullName>
    </recommendedName>
</protein>
<evidence type="ECO:0000256" key="1">
    <source>
        <dbReference type="ARBA" id="ARBA00004123"/>
    </source>
</evidence>
<gene>
    <name evidence="6" type="ORF">DBRI00130_LOCUS34864</name>
</gene>
<dbReference type="InterPro" id="IPR000232">
    <property type="entry name" value="HSF_DNA-bd"/>
</dbReference>
<evidence type="ECO:0000313" key="6">
    <source>
        <dbReference type="EMBL" id="CAE4644967.1"/>
    </source>
</evidence>